<dbReference type="EMBL" id="LLXE01000160">
    <property type="protein sequence ID" value="KUM60802.1"/>
    <property type="molecule type" value="Genomic_DNA"/>
</dbReference>
<feature type="compositionally biased region" description="Basic and acidic residues" evidence="1">
    <location>
        <begin position="147"/>
        <end position="164"/>
    </location>
</feature>
<dbReference type="AlphaFoldDB" id="A0A117NNH2"/>
<evidence type="ECO:0000313" key="3">
    <source>
        <dbReference type="Proteomes" id="UP000055045"/>
    </source>
</evidence>
<feature type="region of interest" description="Disordered" evidence="1">
    <location>
        <begin position="289"/>
        <end position="325"/>
    </location>
</feature>
<feature type="compositionally biased region" description="Gly residues" evidence="1">
    <location>
        <begin position="169"/>
        <end position="179"/>
    </location>
</feature>
<gene>
    <name evidence="2" type="ORF">ACN42_g6327</name>
</gene>
<proteinExistence type="predicted"/>
<dbReference type="Proteomes" id="UP000055045">
    <property type="component" value="Unassembled WGS sequence"/>
</dbReference>
<comment type="caution">
    <text evidence="2">The sequence shown here is derived from an EMBL/GenBank/DDBJ whole genome shotgun (WGS) entry which is preliminary data.</text>
</comment>
<sequence length="430" mass="46826">MSPAAEDPPPAPKRFTETFAEYTKGDVTVILNASSTPHVLDSSFQTNTEVCLVYAEKIEPQKLKQLPGKRLGLFCNELILTEEVVIDVSGKCGNGGVTSTTANGGREEDGSNAGEVWLFVQEATKETMQNLQIKAYGGDGGKGGDSSARKSEEKTDKGKVDGDKQPFSGGDGGTAGNGAGSLNDLSSGSETVRDLKDLINTHLRSIKPPEADALTEAVKYFSAIKKRFGKLDPSTDNTEAIKTARIPENLAQTSDKPKLSSILIEVRRSFSSEVTSLEEDMSYRRYIRAGEGGQGGRSHNALDKPGKRGAQGKNGSRSVAHLDPKEASEDLQASQVFAFPDQCQMLLRQADLAFFSSAPEEIERAAVLYRRILDRLNFLKSADVGKEELPPLIKAYNRLTNEWKMTLSPEKTLRSIRDQAEKRLNKMYVG</sequence>
<protein>
    <submittedName>
        <fullName evidence="2">Uncharacterized protein</fullName>
    </submittedName>
</protein>
<organism evidence="2 3">
    <name type="scientific">Penicillium freii</name>
    <dbReference type="NCBI Taxonomy" id="48697"/>
    <lineage>
        <taxon>Eukaryota</taxon>
        <taxon>Fungi</taxon>
        <taxon>Dikarya</taxon>
        <taxon>Ascomycota</taxon>
        <taxon>Pezizomycotina</taxon>
        <taxon>Eurotiomycetes</taxon>
        <taxon>Eurotiomycetidae</taxon>
        <taxon>Eurotiales</taxon>
        <taxon>Aspergillaceae</taxon>
        <taxon>Penicillium</taxon>
    </lineage>
</organism>
<accession>A0A117NNH2</accession>
<feature type="region of interest" description="Disordered" evidence="1">
    <location>
        <begin position="134"/>
        <end position="187"/>
    </location>
</feature>
<reference evidence="2 3" key="1">
    <citation type="submission" date="2015-10" db="EMBL/GenBank/DDBJ databases">
        <title>Genome sequencing of Penicillium freii.</title>
        <authorList>
            <person name="Nguyen H.D."/>
            <person name="Visagie C.M."/>
            <person name="Seifert K.A."/>
        </authorList>
    </citation>
    <scope>NUCLEOTIDE SEQUENCE [LARGE SCALE GENOMIC DNA]</scope>
    <source>
        <strain evidence="2 3">DAOM 242723</strain>
    </source>
</reference>
<name>A0A117NNH2_PENFR</name>
<keyword evidence="3" id="KW-1185">Reference proteome</keyword>
<evidence type="ECO:0000256" key="1">
    <source>
        <dbReference type="SAM" id="MobiDB-lite"/>
    </source>
</evidence>
<evidence type="ECO:0000313" key="2">
    <source>
        <dbReference type="EMBL" id="KUM60802.1"/>
    </source>
</evidence>
<dbReference type="STRING" id="48697.A0A117NNH2"/>